<organism evidence="1 3">
    <name type="scientific">Flavobacterium hibernum</name>
    <dbReference type="NCBI Taxonomy" id="37752"/>
    <lineage>
        <taxon>Bacteria</taxon>
        <taxon>Pseudomonadati</taxon>
        <taxon>Bacteroidota</taxon>
        <taxon>Flavobacteriia</taxon>
        <taxon>Flavobacteriales</taxon>
        <taxon>Flavobacteriaceae</taxon>
        <taxon>Flavobacterium</taxon>
    </lineage>
</organism>
<comment type="caution">
    <text evidence="1">The sequence shown here is derived from an EMBL/GenBank/DDBJ whole genome shotgun (WGS) entry which is preliminary data.</text>
</comment>
<dbReference type="Proteomes" id="UP000198302">
    <property type="component" value="Unassembled WGS sequence"/>
</dbReference>
<sequence length="66" mass="7874">MKLFVDFYRKAHSVFFLYWSFIKKGKFAKLCEPSLYKNNLNIKTFVCFAAKSHNQLETQNKFSLTL</sequence>
<proteinExistence type="predicted"/>
<evidence type="ECO:0000313" key="3">
    <source>
        <dbReference type="Proteomes" id="UP000032061"/>
    </source>
</evidence>
<dbReference type="STRING" id="37752.IW18_09285"/>
<evidence type="ECO:0000313" key="1">
    <source>
        <dbReference type="EMBL" id="KIO52741.1"/>
    </source>
</evidence>
<name>A0A0D0EZE8_9FLAO</name>
<reference evidence="1 3" key="1">
    <citation type="submission" date="2015-01" db="EMBL/GenBank/DDBJ databases">
        <title>Genome of Flavobacterium hibernum DSM 12611.</title>
        <authorList>
            <person name="Stropko S.J."/>
            <person name="Pipes S.E."/>
            <person name="Newman J.D."/>
        </authorList>
    </citation>
    <scope>NUCLEOTIDE SEQUENCE [LARGE SCALE GENOMIC DNA]</scope>
    <source>
        <strain evidence="1 3">DSM 12611</strain>
    </source>
</reference>
<dbReference type="EMBL" id="JPRK01000008">
    <property type="protein sequence ID" value="KIO52741.1"/>
    <property type="molecule type" value="Genomic_DNA"/>
</dbReference>
<evidence type="ECO:0000313" key="2">
    <source>
        <dbReference type="EMBL" id="OXA84020.1"/>
    </source>
</evidence>
<evidence type="ECO:0000313" key="4">
    <source>
        <dbReference type="Proteomes" id="UP000198302"/>
    </source>
</evidence>
<dbReference type="Proteomes" id="UP000032061">
    <property type="component" value="Unassembled WGS sequence"/>
</dbReference>
<reference evidence="2 4" key="2">
    <citation type="submission" date="2016-11" db="EMBL/GenBank/DDBJ databases">
        <title>Whole genomes of Flavobacteriaceae.</title>
        <authorList>
            <person name="Stine C."/>
            <person name="Li C."/>
            <person name="Tadesse D."/>
        </authorList>
    </citation>
    <scope>NUCLEOTIDE SEQUENCE [LARGE SCALE GENOMIC DNA]</scope>
    <source>
        <strain evidence="2 4">ATCC 51468</strain>
    </source>
</reference>
<dbReference type="EMBL" id="MUGX01000036">
    <property type="protein sequence ID" value="OXA84020.1"/>
    <property type="molecule type" value="Genomic_DNA"/>
</dbReference>
<gene>
    <name evidence="2" type="ORF">B0A73_21330</name>
    <name evidence="1" type="ORF">IW18_09285</name>
</gene>
<dbReference type="AlphaFoldDB" id="A0A0D0EZE8"/>
<keyword evidence="4" id="KW-1185">Reference proteome</keyword>
<protein>
    <submittedName>
        <fullName evidence="1">Uncharacterized protein</fullName>
    </submittedName>
</protein>
<accession>A0A0D0EZE8</accession>